<dbReference type="SUPFAM" id="SSF53597">
    <property type="entry name" value="Dihydrofolate reductase-like"/>
    <property type="match status" value="1"/>
</dbReference>
<comment type="pathway">
    <text evidence="1">Cofactor biosynthesis; riboflavin biosynthesis.</text>
</comment>
<name>A0ABR8HD96_NOSPU</name>
<reference evidence="5 6" key="1">
    <citation type="journal article" date="2020" name="ISME J.">
        <title>Comparative genomics reveals insights into cyanobacterial evolution and habitat adaptation.</title>
        <authorList>
            <person name="Chen M.Y."/>
            <person name="Teng W.K."/>
            <person name="Zhao L."/>
            <person name="Hu C.X."/>
            <person name="Zhou Y.K."/>
            <person name="Han B.P."/>
            <person name="Song L.R."/>
            <person name="Shu W.S."/>
        </authorList>
    </citation>
    <scope>NUCLEOTIDE SEQUENCE [LARGE SCALE GENOMIC DNA]</scope>
    <source>
        <strain evidence="5 6">FACHB-252</strain>
    </source>
</reference>
<keyword evidence="2" id="KW-0521">NADP</keyword>
<evidence type="ECO:0000256" key="2">
    <source>
        <dbReference type="ARBA" id="ARBA00022857"/>
    </source>
</evidence>
<dbReference type="RefSeq" id="WP_190950855.1">
    <property type="nucleotide sequence ID" value="NZ_JACJTC010000014.1"/>
</dbReference>
<dbReference type="Gene3D" id="3.40.430.10">
    <property type="entry name" value="Dihydrofolate Reductase, subunit A"/>
    <property type="match status" value="1"/>
</dbReference>
<evidence type="ECO:0000313" key="5">
    <source>
        <dbReference type="EMBL" id="MBD2613629.1"/>
    </source>
</evidence>
<evidence type="ECO:0000256" key="3">
    <source>
        <dbReference type="ARBA" id="ARBA00023002"/>
    </source>
</evidence>
<evidence type="ECO:0000259" key="4">
    <source>
        <dbReference type="Pfam" id="PF01872"/>
    </source>
</evidence>
<dbReference type="Proteomes" id="UP000606396">
    <property type="component" value="Unassembled WGS sequence"/>
</dbReference>
<dbReference type="Pfam" id="PF01872">
    <property type="entry name" value="RibD_C"/>
    <property type="match status" value="1"/>
</dbReference>
<gene>
    <name evidence="5" type="ORF">H6G94_20500</name>
</gene>
<evidence type="ECO:0000313" key="6">
    <source>
        <dbReference type="Proteomes" id="UP000606396"/>
    </source>
</evidence>
<keyword evidence="6" id="KW-1185">Reference proteome</keyword>
<proteinExistence type="predicted"/>
<dbReference type="InterPro" id="IPR050765">
    <property type="entry name" value="Riboflavin_Biosynth_HTPR"/>
</dbReference>
<dbReference type="EMBL" id="JACJTC010000014">
    <property type="protein sequence ID" value="MBD2613629.1"/>
    <property type="molecule type" value="Genomic_DNA"/>
</dbReference>
<protein>
    <submittedName>
        <fullName evidence="5">Dihydrofolate reductase family protein</fullName>
    </submittedName>
</protein>
<accession>A0ABR8HD96</accession>
<comment type="caution">
    <text evidence="5">The sequence shown here is derived from an EMBL/GenBank/DDBJ whole genome shotgun (WGS) entry which is preliminary data.</text>
</comment>
<dbReference type="InterPro" id="IPR002734">
    <property type="entry name" value="RibDG_C"/>
</dbReference>
<organism evidence="5 6">
    <name type="scientific">Nostoc punctiforme FACHB-252</name>
    <dbReference type="NCBI Taxonomy" id="1357509"/>
    <lineage>
        <taxon>Bacteria</taxon>
        <taxon>Bacillati</taxon>
        <taxon>Cyanobacteriota</taxon>
        <taxon>Cyanophyceae</taxon>
        <taxon>Nostocales</taxon>
        <taxon>Nostocaceae</taxon>
        <taxon>Nostoc</taxon>
    </lineage>
</organism>
<sequence length="226" mass="24733">MSTIQTTVILAITADGKISPVDSKAPRNSYPVDQEHLEYQVSLADLVLMGAGTARNEGIAFTIENPELLAVRQFRGQPPQPITCVVTSSLNLSPDMDFFRQDIERWIFTTGDAIKGSSDATTLDKLAKLIELGDTDLDWDRAYDLMAQQGIRKIFALGGGSLIASLVHAGRVDDWWLTILPVIYGGASAPTLVEGEGFLPSDAPKLELIETRQVGSELFLHYRTLK</sequence>
<dbReference type="PANTHER" id="PTHR38011:SF7">
    <property type="entry name" value="2,5-DIAMINO-6-RIBOSYLAMINO-4(3H)-PYRIMIDINONE 5'-PHOSPHATE REDUCTASE"/>
    <property type="match status" value="1"/>
</dbReference>
<dbReference type="PANTHER" id="PTHR38011">
    <property type="entry name" value="DIHYDROFOLATE REDUCTASE FAMILY PROTEIN (AFU_ORTHOLOGUE AFUA_8G06820)"/>
    <property type="match status" value="1"/>
</dbReference>
<feature type="domain" description="Bacterial bifunctional deaminase-reductase C-terminal" evidence="4">
    <location>
        <begin position="9"/>
        <end position="218"/>
    </location>
</feature>
<dbReference type="InterPro" id="IPR024072">
    <property type="entry name" value="DHFR-like_dom_sf"/>
</dbReference>
<evidence type="ECO:0000256" key="1">
    <source>
        <dbReference type="ARBA" id="ARBA00005104"/>
    </source>
</evidence>
<keyword evidence="3" id="KW-0560">Oxidoreductase</keyword>